<dbReference type="SUPFAM" id="SSF54523">
    <property type="entry name" value="Pili subunits"/>
    <property type="match status" value="1"/>
</dbReference>
<evidence type="ECO:0000256" key="6">
    <source>
        <dbReference type="ARBA" id="ARBA00022519"/>
    </source>
</evidence>
<evidence type="ECO:0000256" key="2">
    <source>
        <dbReference type="ARBA" id="ARBA00009984"/>
    </source>
</evidence>
<dbReference type="InterPro" id="IPR045584">
    <property type="entry name" value="Pilin-like"/>
</dbReference>
<dbReference type="PRINTS" id="PR00813">
    <property type="entry name" value="BCTERIALGSPG"/>
</dbReference>
<dbReference type="Gene3D" id="3.30.700.10">
    <property type="entry name" value="Glycoprotein, Type 4 Pilin"/>
    <property type="match status" value="1"/>
</dbReference>
<keyword evidence="7 10" id="KW-0812">Transmembrane</keyword>
<dbReference type="InterPro" id="IPR013545">
    <property type="entry name" value="T2SS_protein-GspG_C"/>
</dbReference>
<keyword evidence="6" id="KW-0997">Cell inner membrane</keyword>
<dbReference type="EMBL" id="NHON01000179">
    <property type="protein sequence ID" value="OWJ56116.1"/>
    <property type="molecule type" value="Genomic_DNA"/>
</dbReference>
<evidence type="ECO:0000313" key="13">
    <source>
        <dbReference type="Proteomes" id="UP000196655"/>
    </source>
</evidence>
<comment type="subcellular location">
    <subcellularLocation>
        <location evidence="1">Cell inner membrane</location>
        <topology evidence="1">Single-pass membrane protein</topology>
    </subcellularLocation>
</comment>
<gene>
    <name evidence="12" type="ORF">BWR60_35325</name>
</gene>
<dbReference type="PANTHER" id="PTHR30093">
    <property type="entry name" value="GENERAL SECRETION PATHWAY PROTEIN G"/>
    <property type="match status" value="1"/>
</dbReference>
<evidence type="ECO:0000256" key="9">
    <source>
        <dbReference type="ARBA" id="ARBA00023136"/>
    </source>
</evidence>
<protein>
    <recommendedName>
        <fullName evidence="3">Type II secretion system core protein G</fullName>
    </recommendedName>
</protein>
<dbReference type="GO" id="GO:0015627">
    <property type="term" value="C:type II protein secretion system complex"/>
    <property type="evidence" value="ECO:0007669"/>
    <property type="project" value="InterPro"/>
</dbReference>
<dbReference type="OrthoDB" id="9795612at2"/>
<proteinExistence type="inferred from homology"/>
<keyword evidence="8 10" id="KW-1133">Transmembrane helix</keyword>
<dbReference type="AlphaFoldDB" id="A0A211YT16"/>
<reference evidence="13" key="1">
    <citation type="submission" date="2017-05" db="EMBL/GenBank/DDBJ databases">
        <authorList>
            <person name="Macchi M."/>
            <person name="Festa S."/>
            <person name="Coppotelli B.M."/>
            <person name="Morelli I.S."/>
        </authorList>
    </citation>
    <scope>NUCLEOTIDE SEQUENCE [LARGE SCALE GENOMIC DNA]</scope>
    <source>
        <strain evidence="13">I</strain>
    </source>
</reference>
<dbReference type="Pfam" id="PF07963">
    <property type="entry name" value="N_methyl"/>
    <property type="match status" value="1"/>
</dbReference>
<keyword evidence="13" id="KW-1185">Reference proteome</keyword>
<dbReference type="RefSeq" id="WP_088157937.1">
    <property type="nucleotide sequence ID" value="NZ_NHON01000179.1"/>
</dbReference>
<dbReference type="PROSITE" id="PS00409">
    <property type="entry name" value="PROKAR_NTER_METHYL"/>
    <property type="match status" value="1"/>
</dbReference>
<evidence type="ECO:0000313" key="12">
    <source>
        <dbReference type="EMBL" id="OWJ56116.1"/>
    </source>
</evidence>
<dbReference type="NCBIfam" id="TIGR01710">
    <property type="entry name" value="typeII_sec_gspG"/>
    <property type="match status" value="1"/>
</dbReference>
<sequence length="156" mass="16581">MQTSPQTANDATVNDTPAARRRRQAGFTLIELLVVLVILGLLAGLVGPRILSYLGGARADSARLQIENFKSALDLYAIDVGGYPTTAQGLKALMANPGGVRGWNGPYLRSNALPEDPWGSAYNYRAPGQHGAYDLYSLGADRKEGGSGDDADITSW</sequence>
<evidence type="ECO:0000256" key="8">
    <source>
        <dbReference type="ARBA" id="ARBA00022989"/>
    </source>
</evidence>
<keyword evidence="5" id="KW-0488">Methylation</keyword>
<feature type="domain" description="Type II secretion system protein GspG C-terminal" evidence="11">
    <location>
        <begin position="49"/>
        <end position="156"/>
    </location>
</feature>
<comment type="caution">
    <text evidence="12">The sequence shown here is derived from an EMBL/GenBank/DDBJ whole genome shotgun (WGS) entry which is preliminary data.</text>
</comment>
<evidence type="ECO:0000256" key="10">
    <source>
        <dbReference type="SAM" id="Phobius"/>
    </source>
</evidence>
<evidence type="ECO:0000256" key="3">
    <source>
        <dbReference type="ARBA" id="ARBA00020042"/>
    </source>
</evidence>
<dbReference type="InterPro" id="IPR012902">
    <property type="entry name" value="N_methyl_site"/>
</dbReference>
<evidence type="ECO:0000256" key="7">
    <source>
        <dbReference type="ARBA" id="ARBA00022692"/>
    </source>
</evidence>
<dbReference type="NCBIfam" id="TIGR02532">
    <property type="entry name" value="IV_pilin_GFxxxE"/>
    <property type="match status" value="1"/>
</dbReference>
<dbReference type="STRING" id="1122125.GCA_000423185_01857"/>
<evidence type="ECO:0000256" key="5">
    <source>
        <dbReference type="ARBA" id="ARBA00022481"/>
    </source>
</evidence>
<name>A0A211YT16_9PROT</name>
<organism evidence="12 13">
    <name type="scientific">Inquilinus limosus</name>
    <dbReference type="NCBI Taxonomy" id="171674"/>
    <lineage>
        <taxon>Bacteria</taxon>
        <taxon>Pseudomonadati</taxon>
        <taxon>Pseudomonadota</taxon>
        <taxon>Alphaproteobacteria</taxon>
        <taxon>Rhodospirillales</taxon>
        <taxon>Rhodospirillaceae</taxon>
        <taxon>Inquilinus</taxon>
    </lineage>
</organism>
<evidence type="ECO:0000256" key="4">
    <source>
        <dbReference type="ARBA" id="ARBA00022475"/>
    </source>
</evidence>
<dbReference type="Proteomes" id="UP000196655">
    <property type="component" value="Unassembled WGS sequence"/>
</dbReference>
<dbReference type="GO" id="GO:0005886">
    <property type="term" value="C:plasma membrane"/>
    <property type="evidence" value="ECO:0007669"/>
    <property type="project" value="UniProtKB-SubCell"/>
</dbReference>
<evidence type="ECO:0000256" key="1">
    <source>
        <dbReference type="ARBA" id="ARBA00004377"/>
    </source>
</evidence>
<dbReference type="InterPro" id="IPR000983">
    <property type="entry name" value="Bac_GSPG_pilin"/>
</dbReference>
<accession>A0A211YT16</accession>
<keyword evidence="9 10" id="KW-0472">Membrane</keyword>
<dbReference type="PANTHER" id="PTHR30093:SF45">
    <property type="entry name" value="TYPE II SECRETION SYSTEM CORE PROTEIN G"/>
    <property type="match status" value="1"/>
</dbReference>
<dbReference type="InterPro" id="IPR010054">
    <property type="entry name" value="Type2_sec_GspG"/>
</dbReference>
<keyword evidence="4" id="KW-1003">Cell membrane</keyword>
<feature type="transmembrane region" description="Helical" evidence="10">
    <location>
        <begin position="29"/>
        <end position="51"/>
    </location>
</feature>
<dbReference type="GO" id="GO:0015628">
    <property type="term" value="P:protein secretion by the type II secretion system"/>
    <property type="evidence" value="ECO:0007669"/>
    <property type="project" value="InterPro"/>
</dbReference>
<dbReference type="Pfam" id="PF08334">
    <property type="entry name" value="T2SSG"/>
    <property type="match status" value="1"/>
</dbReference>
<evidence type="ECO:0000259" key="11">
    <source>
        <dbReference type="Pfam" id="PF08334"/>
    </source>
</evidence>
<comment type="similarity">
    <text evidence="2">Belongs to the GSP G family.</text>
</comment>